<dbReference type="PANTHER" id="PTHR21569:SF1">
    <property type="entry name" value="SMALL RIBOSOMAL SUBUNIT PROTEIN US9M"/>
    <property type="match status" value="1"/>
</dbReference>
<dbReference type="FunCoup" id="A0A3N4M516">
    <property type="interactions" value="171"/>
</dbReference>
<dbReference type="NCBIfam" id="NF001099">
    <property type="entry name" value="PRK00132.1"/>
    <property type="match status" value="1"/>
</dbReference>
<dbReference type="InterPro" id="IPR020568">
    <property type="entry name" value="Ribosomal_Su5_D2-typ_SF"/>
</dbReference>
<dbReference type="PANTHER" id="PTHR21569">
    <property type="entry name" value="RIBOSOMAL PROTEIN S9"/>
    <property type="match status" value="1"/>
</dbReference>
<dbReference type="PROSITE" id="PS00360">
    <property type="entry name" value="RIBOSOMAL_S9"/>
    <property type="match status" value="1"/>
</dbReference>
<accession>A0A3N4M516</accession>
<sequence>MLSFRSPLSQCSFQSILKPGLKSTNSAFSRTQSFAVSARAALASPSIQEQAVDTDSIVTRLAPASPSYFTGSADFFDNWLALQELSRKYQTLPVVPADEVSRVRWKTLQQYRAIVGTQVKSAKYKKIVNLLNRLNRIEPSMLPEDAKNMLEKYKRPEDSNLAKPKQQQIDKWGRAWATGRRKTAVARVWLVEGIGEALVNGKPLAEAFPRIVDRESVIWPLHITDRVDKYNIWALVGGGGSTGQAEALTLGVAKALMVHEPLLKPALRRAGVVTRDPRAVERKKPGHLKARKMPTWVKR</sequence>
<reference evidence="8 9" key="1">
    <citation type="journal article" date="2018" name="Nat. Ecol. Evol.">
        <title>Pezizomycetes genomes reveal the molecular basis of ectomycorrhizal truffle lifestyle.</title>
        <authorList>
            <person name="Murat C."/>
            <person name="Payen T."/>
            <person name="Noel B."/>
            <person name="Kuo A."/>
            <person name="Morin E."/>
            <person name="Chen J."/>
            <person name="Kohler A."/>
            <person name="Krizsan K."/>
            <person name="Balestrini R."/>
            <person name="Da Silva C."/>
            <person name="Montanini B."/>
            <person name="Hainaut M."/>
            <person name="Levati E."/>
            <person name="Barry K.W."/>
            <person name="Belfiori B."/>
            <person name="Cichocki N."/>
            <person name="Clum A."/>
            <person name="Dockter R.B."/>
            <person name="Fauchery L."/>
            <person name="Guy J."/>
            <person name="Iotti M."/>
            <person name="Le Tacon F."/>
            <person name="Lindquist E.A."/>
            <person name="Lipzen A."/>
            <person name="Malagnac F."/>
            <person name="Mello A."/>
            <person name="Molinier V."/>
            <person name="Miyauchi S."/>
            <person name="Poulain J."/>
            <person name="Riccioni C."/>
            <person name="Rubini A."/>
            <person name="Sitrit Y."/>
            <person name="Splivallo R."/>
            <person name="Traeger S."/>
            <person name="Wang M."/>
            <person name="Zifcakova L."/>
            <person name="Wipf D."/>
            <person name="Zambonelli A."/>
            <person name="Paolocci F."/>
            <person name="Nowrousian M."/>
            <person name="Ottonello S."/>
            <person name="Baldrian P."/>
            <person name="Spatafora J.W."/>
            <person name="Henrissat B."/>
            <person name="Nagy L.G."/>
            <person name="Aury J.M."/>
            <person name="Wincker P."/>
            <person name="Grigoriev I.V."/>
            <person name="Bonfante P."/>
            <person name="Martin F.M."/>
        </authorList>
    </citation>
    <scope>NUCLEOTIDE SEQUENCE [LARGE SCALE GENOMIC DNA]</scope>
    <source>
        <strain evidence="8 9">ATCC MYA-4762</strain>
    </source>
</reference>
<evidence type="ECO:0000256" key="3">
    <source>
        <dbReference type="ARBA" id="ARBA00023274"/>
    </source>
</evidence>
<dbReference type="GO" id="GO:0003723">
    <property type="term" value="F:RNA binding"/>
    <property type="evidence" value="ECO:0007669"/>
    <property type="project" value="TreeGrafter"/>
</dbReference>
<dbReference type="OrthoDB" id="10254627at2759"/>
<evidence type="ECO:0000256" key="7">
    <source>
        <dbReference type="SAM" id="MobiDB-lite"/>
    </source>
</evidence>
<proteinExistence type="inferred from homology"/>
<name>A0A3N4M516_9PEZI</name>
<dbReference type="AlphaFoldDB" id="A0A3N4M516"/>
<feature type="compositionally biased region" description="Basic residues" evidence="7">
    <location>
        <begin position="284"/>
        <end position="299"/>
    </location>
</feature>
<dbReference type="SUPFAM" id="SSF54211">
    <property type="entry name" value="Ribosomal protein S5 domain 2-like"/>
    <property type="match status" value="1"/>
</dbReference>
<keyword evidence="9" id="KW-1185">Reference proteome</keyword>
<dbReference type="Proteomes" id="UP000267821">
    <property type="component" value="Unassembled WGS sequence"/>
</dbReference>
<dbReference type="InterPro" id="IPR023035">
    <property type="entry name" value="Ribosomal_uS9_bac/plastid"/>
</dbReference>
<comment type="similarity">
    <text evidence="1 6">Belongs to the universal ribosomal protein uS9 family.</text>
</comment>
<evidence type="ECO:0000256" key="4">
    <source>
        <dbReference type="ARBA" id="ARBA00039318"/>
    </source>
</evidence>
<organism evidence="8 9">
    <name type="scientific">Terfezia boudieri ATCC MYA-4762</name>
    <dbReference type="NCBI Taxonomy" id="1051890"/>
    <lineage>
        <taxon>Eukaryota</taxon>
        <taxon>Fungi</taxon>
        <taxon>Dikarya</taxon>
        <taxon>Ascomycota</taxon>
        <taxon>Pezizomycotina</taxon>
        <taxon>Pezizomycetes</taxon>
        <taxon>Pezizales</taxon>
        <taxon>Pezizaceae</taxon>
        <taxon>Terfezia</taxon>
    </lineage>
</organism>
<evidence type="ECO:0000256" key="6">
    <source>
        <dbReference type="RuleBase" id="RU003815"/>
    </source>
</evidence>
<evidence type="ECO:0000313" key="8">
    <source>
        <dbReference type="EMBL" id="RPB25345.1"/>
    </source>
</evidence>
<dbReference type="STRING" id="1051890.A0A3N4M516"/>
<dbReference type="InParanoid" id="A0A3N4M516"/>
<dbReference type="GO" id="GO:0006412">
    <property type="term" value="P:translation"/>
    <property type="evidence" value="ECO:0007669"/>
    <property type="project" value="InterPro"/>
</dbReference>
<evidence type="ECO:0000313" key="9">
    <source>
        <dbReference type="Proteomes" id="UP000267821"/>
    </source>
</evidence>
<keyword evidence="2 6" id="KW-0689">Ribosomal protein</keyword>
<dbReference type="Gene3D" id="3.30.230.10">
    <property type="match status" value="1"/>
</dbReference>
<gene>
    <name evidence="8" type="ORF">L211DRAFT_836679</name>
</gene>
<dbReference type="InterPro" id="IPR014721">
    <property type="entry name" value="Ribsml_uS5_D2-typ_fold_subgr"/>
</dbReference>
<evidence type="ECO:0000256" key="5">
    <source>
        <dbReference type="ARBA" id="ARBA00042623"/>
    </source>
</evidence>
<dbReference type="GO" id="GO:0005763">
    <property type="term" value="C:mitochondrial small ribosomal subunit"/>
    <property type="evidence" value="ECO:0007669"/>
    <property type="project" value="TreeGrafter"/>
</dbReference>
<keyword evidence="3 6" id="KW-0687">Ribonucleoprotein</keyword>
<dbReference type="FunFam" id="3.30.230.10:FF:000001">
    <property type="entry name" value="30S ribosomal protein S9"/>
    <property type="match status" value="1"/>
</dbReference>
<protein>
    <recommendedName>
        <fullName evidence="4">Small ribosomal subunit protein uS9m</fullName>
    </recommendedName>
    <alternativeName>
        <fullName evidence="5">37S ribosomal protein S9, mitochondrial</fullName>
    </alternativeName>
</protein>
<dbReference type="GO" id="GO:0003735">
    <property type="term" value="F:structural constituent of ribosome"/>
    <property type="evidence" value="ECO:0007669"/>
    <property type="project" value="InterPro"/>
</dbReference>
<feature type="region of interest" description="Disordered" evidence="7">
    <location>
        <begin position="278"/>
        <end position="299"/>
    </location>
</feature>
<evidence type="ECO:0000256" key="2">
    <source>
        <dbReference type="ARBA" id="ARBA00022980"/>
    </source>
</evidence>
<dbReference type="InterPro" id="IPR000754">
    <property type="entry name" value="Ribosomal_uS9"/>
</dbReference>
<dbReference type="Pfam" id="PF00380">
    <property type="entry name" value="Ribosomal_S9"/>
    <property type="match status" value="1"/>
</dbReference>
<evidence type="ECO:0000256" key="1">
    <source>
        <dbReference type="ARBA" id="ARBA00005251"/>
    </source>
</evidence>
<dbReference type="InterPro" id="IPR020574">
    <property type="entry name" value="Ribosomal_uS9_CS"/>
</dbReference>
<dbReference type="EMBL" id="ML121538">
    <property type="protein sequence ID" value="RPB25345.1"/>
    <property type="molecule type" value="Genomic_DNA"/>
</dbReference>